<sequence length="107" mass="11559">MPTLPLLFAITTLLVCLLDYISPASALRHIELHIRHLIETESQRGGRKEGKYDAGPRMSSDLPALRLGRGKGKGAVRVSPCGETVCGQTEGPIDHLGRWKDGQSGAK</sequence>
<keyword evidence="4" id="KW-1185">Reference proteome</keyword>
<dbReference type="EMBL" id="ML978711">
    <property type="protein sequence ID" value="KAF2091520.1"/>
    <property type="molecule type" value="Genomic_DNA"/>
</dbReference>
<dbReference type="Proteomes" id="UP000799776">
    <property type="component" value="Unassembled WGS sequence"/>
</dbReference>
<feature type="compositionally biased region" description="Basic and acidic residues" evidence="1">
    <location>
        <begin position="41"/>
        <end position="54"/>
    </location>
</feature>
<evidence type="ECO:0000313" key="4">
    <source>
        <dbReference type="Proteomes" id="UP000799776"/>
    </source>
</evidence>
<gene>
    <name evidence="3" type="ORF">K490DRAFT_60959</name>
</gene>
<feature type="region of interest" description="Disordered" evidence="1">
    <location>
        <begin position="41"/>
        <end position="107"/>
    </location>
</feature>
<name>A0A9P4HYF2_9PEZI</name>
<evidence type="ECO:0000256" key="1">
    <source>
        <dbReference type="SAM" id="MobiDB-lite"/>
    </source>
</evidence>
<feature type="chain" id="PRO_5040468842" evidence="2">
    <location>
        <begin position="27"/>
        <end position="107"/>
    </location>
</feature>
<protein>
    <submittedName>
        <fullName evidence="3">Uncharacterized protein</fullName>
    </submittedName>
</protein>
<proteinExistence type="predicted"/>
<organism evidence="3 4">
    <name type="scientific">Saccharata proteae CBS 121410</name>
    <dbReference type="NCBI Taxonomy" id="1314787"/>
    <lineage>
        <taxon>Eukaryota</taxon>
        <taxon>Fungi</taxon>
        <taxon>Dikarya</taxon>
        <taxon>Ascomycota</taxon>
        <taxon>Pezizomycotina</taxon>
        <taxon>Dothideomycetes</taxon>
        <taxon>Dothideomycetes incertae sedis</taxon>
        <taxon>Botryosphaeriales</taxon>
        <taxon>Saccharataceae</taxon>
        <taxon>Saccharata</taxon>
    </lineage>
</organism>
<reference evidence="3" key="1">
    <citation type="journal article" date="2020" name="Stud. Mycol.">
        <title>101 Dothideomycetes genomes: a test case for predicting lifestyles and emergence of pathogens.</title>
        <authorList>
            <person name="Haridas S."/>
            <person name="Albert R."/>
            <person name="Binder M."/>
            <person name="Bloem J."/>
            <person name="Labutti K."/>
            <person name="Salamov A."/>
            <person name="Andreopoulos B."/>
            <person name="Baker S."/>
            <person name="Barry K."/>
            <person name="Bills G."/>
            <person name="Bluhm B."/>
            <person name="Cannon C."/>
            <person name="Castanera R."/>
            <person name="Culley D."/>
            <person name="Daum C."/>
            <person name="Ezra D."/>
            <person name="Gonzalez J."/>
            <person name="Henrissat B."/>
            <person name="Kuo A."/>
            <person name="Liang C."/>
            <person name="Lipzen A."/>
            <person name="Lutzoni F."/>
            <person name="Magnuson J."/>
            <person name="Mondo S."/>
            <person name="Nolan M."/>
            <person name="Ohm R."/>
            <person name="Pangilinan J."/>
            <person name="Park H.-J."/>
            <person name="Ramirez L."/>
            <person name="Alfaro M."/>
            <person name="Sun H."/>
            <person name="Tritt A."/>
            <person name="Yoshinaga Y."/>
            <person name="Zwiers L.-H."/>
            <person name="Turgeon B."/>
            <person name="Goodwin S."/>
            <person name="Spatafora J."/>
            <person name="Crous P."/>
            <person name="Grigoriev I."/>
        </authorList>
    </citation>
    <scope>NUCLEOTIDE SEQUENCE</scope>
    <source>
        <strain evidence="3">CBS 121410</strain>
    </source>
</reference>
<evidence type="ECO:0000313" key="3">
    <source>
        <dbReference type="EMBL" id="KAF2091520.1"/>
    </source>
</evidence>
<accession>A0A9P4HYF2</accession>
<feature type="compositionally biased region" description="Basic and acidic residues" evidence="1">
    <location>
        <begin position="92"/>
        <end position="101"/>
    </location>
</feature>
<dbReference type="AlphaFoldDB" id="A0A9P4HYF2"/>
<comment type="caution">
    <text evidence="3">The sequence shown here is derived from an EMBL/GenBank/DDBJ whole genome shotgun (WGS) entry which is preliminary data.</text>
</comment>
<keyword evidence="2" id="KW-0732">Signal</keyword>
<evidence type="ECO:0000256" key="2">
    <source>
        <dbReference type="SAM" id="SignalP"/>
    </source>
</evidence>
<feature type="signal peptide" evidence="2">
    <location>
        <begin position="1"/>
        <end position="26"/>
    </location>
</feature>